<dbReference type="EMBL" id="WACR01000001">
    <property type="protein sequence ID" value="KAB1065954.1"/>
    <property type="molecule type" value="Genomic_DNA"/>
</dbReference>
<dbReference type="GO" id="GO:0005829">
    <property type="term" value="C:cytosol"/>
    <property type="evidence" value="ECO:0007669"/>
    <property type="project" value="TreeGrafter"/>
</dbReference>
<dbReference type="InterPro" id="IPR005632">
    <property type="entry name" value="Chaperone_Skp"/>
</dbReference>
<dbReference type="PANTHER" id="PTHR35089">
    <property type="entry name" value="CHAPERONE PROTEIN SKP"/>
    <property type="match status" value="1"/>
</dbReference>
<comment type="caution">
    <text evidence="3">The sequence shown here is derived from an EMBL/GenBank/DDBJ whole genome shotgun (WGS) entry which is preliminary data.</text>
</comment>
<dbReference type="AlphaFoldDB" id="A0A6N6M7S4"/>
<keyword evidence="2" id="KW-0732">Signal</keyword>
<dbReference type="InterPro" id="IPR024930">
    <property type="entry name" value="Skp_dom_sf"/>
</dbReference>
<protein>
    <submittedName>
        <fullName evidence="3">OmpH family outer membrane protein</fullName>
    </submittedName>
</protein>
<organism evidence="3 4">
    <name type="scientific">Salibacter halophilus</name>
    <dbReference type="NCBI Taxonomy" id="1803916"/>
    <lineage>
        <taxon>Bacteria</taxon>
        <taxon>Pseudomonadati</taxon>
        <taxon>Bacteroidota</taxon>
        <taxon>Flavobacteriia</taxon>
        <taxon>Flavobacteriales</taxon>
        <taxon>Salibacteraceae</taxon>
        <taxon>Salibacter</taxon>
    </lineage>
</organism>
<sequence>MKQQVSLIFSTIALLAAIVFGGLYLADVDPIVEEESGKKEKDSSKQSDPVVAIVNTDSLMKQYELAIELEGKLSKQQARFESRIKTKEGELMDDYEKLKRDAPTLGRFEGQARQQELQKREQKLYELQDNLSRSLAKAETEFTQRVTDSVTLYMDEISKQHNYKVVLSKSISSNILWSSEQVDITDQVIKGLNDRYDGEAELSNQQ</sequence>
<name>A0A6N6M7S4_9FLAO</name>
<dbReference type="PANTHER" id="PTHR35089:SF1">
    <property type="entry name" value="CHAPERONE PROTEIN SKP"/>
    <property type="match status" value="1"/>
</dbReference>
<proteinExistence type="inferred from homology"/>
<dbReference type="Gene3D" id="3.30.910.20">
    <property type="entry name" value="Skp domain"/>
    <property type="match status" value="1"/>
</dbReference>
<evidence type="ECO:0000256" key="2">
    <source>
        <dbReference type="ARBA" id="ARBA00022729"/>
    </source>
</evidence>
<dbReference type="GO" id="GO:0050821">
    <property type="term" value="P:protein stabilization"/>
    <property type="evidence" value="ECO:0007669"/>
    <property type="project" value="TreeGrafter"/>
</dbReference>
<dbReference type="RefSeq" id="WP_151165942.1">
    <property type="nucleotide sequence ID" value="NZ_WACR01000001.1"/>
</dbReference>
<dbReference type="Pfam" id="PF03938">
    <property type="entry name" value="OmpH"/>
    <property type="match status" value="1"/>
</dbReference>
<accession>A0A6N6M7S4</accession>
<dbReference type="GO" id="GO:0051082">
    <property type="term" value="F:unfolded protein binding"/>
    <property type="evidence" value="ECO:0007669"/>
    <property type="project" value="InterPro"/>
</dbReference>
<dbReference type="SMART" id="SM00935">
    <property type="entry name" value="OmpH"/>
    <property type="match status" value="1"/>
</dbReference>
<dbReference type="Proteomes" id="UP000435357">
    <property type="component" value="Unassembled WGS sequence"/>
</dbReference>
<reference evidence="3 4" key="1">
    <citation type="submission" date="2019-09" db="EMBL/GenBank/DDBJ databases">
        <title>Genomes of Cryomorphaceae.</title>
        <authorList>
            <person name="Bowman J.P."/>
        </authorList>
    </citation>
    <scope>NUCLEOTIDE SEQUENCE [LARGE SCALE GENOMIC DNA]</scope>
    <source>
        <strain evidence="3 4">KCTC 52047</strain>
    </source>
</reference>
<evidence type="ECO:0000313" key="3">
    <source>
        <dbReference type="EMBL" id="KAB1065954.1"/>
    </source>
</evidence>
<evidence type="ECO:0000313" key="4">
    <source>
        <dbReference type="Proteomes" id="UP000435357"/>
    </source>
</evidence>
<comment type="similarity">
    <text evidence="1">Belongs to the Skp family.</text>
</comment>
<dbReference type="SUPFAM" id="SSF111384">
    <property type="entry name" value="OmpH-like"/>
    <property type="match status" value="1"/>
</dbReference>
<keyword evidence="4" id="KW-1185">Reference proteome</keyword>
<dbReference type="OrthoDB" id="1493259at2"/>
<evidence type="ECO:0000256" key="1">
    <source>
        <dbReference type="ARBA" id="ARBA00009091"/>
    </source>
</evidence>
<gene>
    <name evidence="3" type="ORF">F3059_00340</name>
</gene>